<dbReference type="KEGG" id="plu:plu3230"/>
<sequence>MADNTKLIKVRHVIIVIPGNNLTGISQPVVNRIEDIYTGHSPFRNTSMGEQNERFLNFTIFLTGAYKNQLFFSKKYNF</sequence>
<dbReference type="STRING" id="243265.plu3230"/>
<name>Q7N264_PHOLL</name>
<dbReference type="AlphaFoldDB" id="Q7N264"/>
<evidence type="ECO:0000313" key="2">
    <source>
        <dbReference type="Proteomes" id="UP000002514"/>
    </source>
</evidence>
<organism evidence="1 2">
    <name type="scientific">Photorhabdus laumondii subsp. laumondii (strain DSM 15139 / CIP 105565 / TT01)</name>
    <name type="common">Photorhabdus luminescens subsp. laumondii</name>
    <dbReference type="NCBI Taxonomy" id="243265"/>
    <lineage>
        <taxon>Bacteria</taxon>
        <taxon>Pseudomonadati</taxon>
        <taxon>Pseudomonadota</taxon>
        <taxon>Gammaproteobacteria</taxon>
        <taxon>Enterobacterales</taxon>
        <taxon>Morganellaceae</taxon>
        <taxon>Photorhabdus</taxon>
    </lineage>
</organism>
<dbReference type="Proteomes" id="UP000002514">
    <property type="component" value="Chromosome"/>
</dbReference>
<protein>
    <submittedName>
        <fullName evidence="1">Photorhabdus luminescens subsp. laumondii TTO1 complete genome segment 11/17</fullName>
    </submittedName>
</protein>
<proteinExistence type="predicted"/>
<dbReference type="HOGENOM" id="CLU_2618949_0_0_6"/>
<evidence type="ECO:0000313" key="1">
    <source>
        <dbReference type="EMBL" id="CAE15604.1"/>
    </source>
</evidence>
<dbReference type="EMBL" id="BX571869">
    <property type="protein sequence ID" value="CAE15604.1"/>
    <property type="molecule type" value="Genomic_DNA"/>
</dbReference>
<keyword evidence="2" id="KW-1185">Reference proteome</keyword>
<reference evidence="2" key="1">
    <citation type="journal article" date="2003" name="Nat. Biotechnol.">
        <title>The genome sequence of the entomopathogenic bacterium Photorhabdus luminescens.</title>
        <authorList>
            <person name="Duchaud E."/>
            <person name="Rusniok C."/>
            <person name="Frangeul L."/>
            <person name="Buchrieser C."/>
            <person name="Givaudan A."/>
            <person name="Taourit S."/>
            <person name="Bocs S."/>
            <person name="Boursaux-Eude C."/>
            <person name="Chandler M."/>
            <person name="Charles J.-F."/>
            <person name="Dassa E."/>
            <person name="Derose R."/>
            <person name="Derzelle S."/>
            <person name="Freyssinet G."/>
            <person name="Gaudriault S."/>
            <person name="Medigue C."/>
            <person name="Lanois A."/>
            <person name="Powell K."/>
            <person name="Siguier P."/>
            <person name="Vincent R."/>
            <person name="Wingate V."/>
            <person name="Zouine M."/>
            <person name="Glaser P."/>
            <person name="Boemare N."/>
            <person name="Danchin A."/>
            <person name="Kunst F."/>
        </authorList>
    </citation>
    <scope>NUCLEOTIDE SEQUENCE [LARGE SCALE GENOMIC DNA]</scope>
    <source>
        <strain evidence="2">DSM 15139 / CIP 105565 / TT01</strain>
    </source>
</reference>
<accession>Q7N264</accession>
<gene>
    <name evidence="1" type="ordered locus">plu3230</name>
</gene>